<feature type="compositionally biased region" description="Basic and acidic residues" evidence="1">
    <location>
        <begin position="495"/>
        <end position="513"/>
    </location>
</feature>
<name>A0A4Y7SM14_COPMI</name>
<accession>A0A4Y7SM14</accession>
<gene>
    <name evidence="2" type="ORF">FA13DRAFT_1818773</name>
</gene>
<feature type="compositionally biased region" description="Low complexity" evidence="1">
    <location>
        <begin position="628"/>
        <end position="640"/>
    </location>
</feature>
<sequence length="688" mass="78394">MPEKRELMAHHETAEYYREEVLEGECLVEDMWLDTTGTGKEKPAHGPDNRQVFRVSRDDRLVRGSKSGQTSVVPEIILWPALPEDEVGVVSAATPPSVSDLELRWAATHADGRALYLDFGSMFLKLAPLTHTSIQCYTRERWEKSVTKVDKGDRGFKVGLALEFKHFFIAFVSHDLVFQPQWFRHDPNLVGKSVVERFGLSNDVLRDYRELVRGIVGWMKERRSRGKKRTSLACDSMRNSNVWIGLGVYSVSEVFNIAGVSPLLTEKEVFDCPSRASRLCEAFWMFSHSFKGGFKKYVKPAICRQTHLLAPTMAQRLKYQDALSIYGKTDVRMSARRGALVRQYKAKLEEYAKLTGPLYRDEIKDLPADAFEPDLVIDALTLSDPAKGLAYGHLIFGLKKWKSFGFDYSPDSDDPLTELFTDLGLWNADPAKEDMETHLNLDAYEDLRSPEGESWCTFNTYLYSASKNMWSPVPDFPQNIQNLTRPSPKARPKPKQQDSKEMKTETKEKEKKEPVLLVPEDKKQKQLFRYIVENTKGVAIGPLEYAGHGRTLKGARGSTVWVLIRSSVDRGPTNRGLHFRRFSVNGDPMLSPYYQVMSLWPVIAGKGENQQKMSNAQQKQLVKRAAKSLRSSSPPRSSSPQPSPSKVFASVKWLKRGLNKENPTTPPRKKFKRLHDDRRMSMEWVSED</sequence>
<dbReference type="STRING" id="71717.A0A4Y7SM14"/>
<evidence type="ECO:0000313" key="3">
    <source>
        <dbReference type="Proteomes" id="UP000298030"/>
    </source>
</evidence>
<evidence type="ECO:0000313" key="2">
    <source>
        <dbReference type="EMBL" id="TEB22802.1"/>
    </source>
</evidence>
<feature type="compositionally biased region" description="Polar residues" evidence="1">
    <location>
        <begin position="610"/>
        <end position="620"/>
    </location>
</feature>
<proteinExistence type="predicted"/>
<evidence type="ECO:0000256" key="1">
    <source>
        <dbReference type="SAM" id="MobiDB-lite"/>
    </source>
</evidence>
<organism evidence="2 3">
    <name type="scientific">Coprinellus micaceus</name>
    <name type="common">Glistening ink-cap mushroom</name>
    <name type="synonym">Coprinus micaceus</name>
    <dbReference type="NCBI Taxonomy" id="71717"/>
    <lineage>
        <taxon>Eukaryota</taxon>
        <taxon>Fungi</taxon>
        <taxon>Dikarya</taxon>
        <taxon>Basidiomycota</taxon>
        <taxon>Agaricomycotina</taxon>
        <taxon>Agaricomycetes</taxon>
        <taxon>Agaricomycetidae</taxon>
        <taxon>Agaricales</taxon>
        <taxon>Agaricineae</taxon>
        <taxon>Psathyrellaceae</taxon>
        <taxon>Coprinellus</taxon>
    </lineage>
</organism>
<feature type="region of interest" description="Disordered" evidence="1">
    <location>
        <begin position="474"/>
        <end position="513"/>
    </location>
</feature>
<feature type="region of interest" description="Disordered" evidence="1">
    <location>
        <begin position="610"/>
        <end position="688"/>
    </location>
</feature>
<dbReference type="Proteomes" id="UP000298030">
    <property type="component" value="Unassembled WGS sequence"/>
</dbReference>
<comment type="caution">
    <text evidence="2">The sequence shown here is derived from an EMBL/GenBank/DDBJ whole genome shotgun (WGS) entry which is preliminary data.</text>
</comment>
<reference evidence="2 3" key="1">
    <citation type="journal article" date="2019" name="Nat. Ecol. Evol.">
        <title>Megaphylogeny resolves global patterns of mushroom evolution.</title>
        <authorList>
            <person name="Varga T."/>
            <person name="Krizsan K."/>
            <person name="Foldi C."/>
            <person name="Dima B."/>
            <person name="Sanchez-Garcia M."/>
            <person name="Sanchez-Ramirez S."/>
            <person name="Szollosi G.J."/>
            <person name="Szarkandi J.G."/>
            <person name="Papp V."/>
            <person name="Albert L."/>
            <person name="Andreopoulos W."/>
            <person name="Angelini C."/>
            <person name="Antonin V."/>
            <person name="Barry K.W."/>
            <person name="Bougher N.L."/>
            <person name="Buchanan P."/>
            <person name="Buyck B."/>
            <person name="Bense V."/>
            <person name="Catcheside P."/>
            <person name="Chovatia M."/>
            <person name="Cooper J."/>
            <person name="Damon W."/>
            <person name="Desjardin D."/>
            <person name="Finy P."/>
            <person name="Geml J."/>
            <person name="Haridas S."/>
            <person name="Hughes K."/>
            <person name="Justo A."/>
            <person name="Karasinski D."/>
            <person name="Kautmanova I."/>
            <person name="Kiss B."/>
            <person name="Kocsube S."/>
            <person name="Kotiranta H."/>
            <person name="LaButti K.M."/>
            <person name="Lechner B.E."/>
            <person name="Liimatainen K."/>
            <person name="Lipzen A."/>
            <person name="Lukacs Z."/>
            <person name="Mihaltcheva S."/>
            <person name="Morgado L.N."/>
            <person name="Niskanen T."/>
            <person name="Noordeloos M.E."/>
            <person name="Ohm R.A."/>
            <person name="Ortiz-Santana B."/>
            <person name="Ovrebo C."/>
            <person name="Racz N."/>
            <person name="Riley R."/>
            <person name="Savchenko A."/>
            <person name="Shiryaev A."/>
            <person name="Soop K."/>
            <person name="Spirin V."/>
            <person name="Szebenyi C."/>
            <person name="Tomsovsky M."/>
            <person name="Tulloss R.E."/>
            <person name="Uehling J."/>
            <person name="Grigoriev I.V."/>
            <person name="Vagvolgyi C."/>
            <person name="Papp T."/>
            <person name="Martin F.M."/>
            <person name="Miettinen O."/>
            <person name="Hibbett D.S."/>
            <person name="Nagy L.G."/>
        </authorList>
    </citation>
    <scope>NUCLEOTIDE SEQUENCE [LARGE SCALE GENOMIC DNA]</scope>
    <source>
        <strain evidence="2 3">FP101781</strain>
    </source>
</reference>
<keyword evidence="3" id="KW-1185">Reference proteome</keyword>
<protein>
    <submittedName>
        <fullName evidence="2">Uncharacterized protein</fullName>
    </submittedName>
</protein>
<dbReference type="OrthoDB" id="3268838at2759"/>
<dbReference type="EMBL" id="QPFP01000085">
    <property type="protein sequence ID" value="TEB22802.1"/>
    <property type="molecule type" value="Genomic_DNA"/>
</dbReference>
<dbReference type="AlphaFoldDB" id="A0A4Y7SM14"/>